<sequence length="142" mass="15746">MVMSTFAALEDFTARLSAPLLESERGRAVALLEDATTLILTHLGWPAVPPSFPPALRVVCVSVALRCYLNPLGITSEQMGDYSYRRASTSVAGMSLTRNEQRMVDRAVGRSAATTVRTPLEIDDTDRATWSPLVHREWGYYR</sequence>
<keyword evidence="2" id="KW-1185">Reference proteome</keyword>
<proteinExistence type="predicted"/>
<accession>A0A8J3C6C2</accession>
<comment type="caution">
    <text evidence="1">The sequence shown here is derived from an EMBL/GenBank/DDBJ whole genome shotgun (WGS) entry which is preliminary data.</text>
</comment>
<name>A0A8J3C6C2_9PSEU</name>
<protein>
    <recommendedName>
        <fullName evidence="3">Head-to-tail adaptor</fullName>
    </recommendedName>
</protein>
<evidence type="ECO:0000313" key="1">
    <source>
        <dbReference type="EMBL" id="GGM39534.1"/>
    </source>
</evidence>
<reference evidence="1" key="2">
    <citation type="submission" date="2020-09" db="EMBL/GenBank/DDBJ databases">
        <authorList>
            <person name="Sun Q."/>
            <person name="Zhou Y."/>
        </authorList>
    </citation>
    <scope>NUCLEOTIDE SEQUENCE</scope>
    <source>
        <strain evidence="1">CGMCC 4.5737</strain>
    </source>
</reference>
<reference evidence="1" key="1">
    <citation type="journal article" date="2014" name="Int. J. Syst. Evol. Microbiol.">
        <title>Complete genome sequence of Corynebacterium casei LMG S-19264T (=DSM 44701T), isolated from a smear-ripened cheese.</title>
        <authorList>
            <consortium name="US DOE Joint Genome Institute (JGI-PGF)"/>
            <person name="Walter F."/>
            <person name="Albersmeier A."/>
            <person name="Kalinowski J."/>
            <person name="Ruckert C."/>
        </authorList>
    </citation>
    <scope>NUCLEOTIDE SEQUENCE</scope>
    <source>
        <strain evidence="1">CGMCC 4.5737</strain>
    </source>
</reference>
<organism evidence="1 2">
    <name type="scientific">Longimycelium tulufanense</name>
    <dbReference type="NCBI Taxonomy" id="907463"/>
    <lineage>
        <taxon>Bacteria</taxon>
        <taxon>Bacillati</taxon>
        <taxon>Actinomycetota</taxon>
        <taxon>Actinomycetes</taxon>
        <taxon>Pseudonocardiales</taxon>
        <taxon>Pseudonocardiaceae</taxon>
        <taxon>Longimycelium</taxon>
    </lineage>
</organism>
<evidence type="ECO:0008006" key="3">
    <source>
        <dbReference type="Google" id="ProtNLM"/>
    </source>
</evidence>
<dbReference type="EMBL" id="BMMK01000002">
    <property type="protein sequence ID" value="GGM39534.1"/>
    <property type="molecule type" value="Genomic_DNA"/>
</dbReference>
<evidence type="ECO:0000313" key="2">
    <source>
        <dbReference type="Proteomes" id="UP000637578"/>
    </source>
</evidence>
<dbReference type="Proteomes" id="UP000637578">
    <property type="component" value="Unassembled WGS sequence"/>
</dbReference>
<gene>
    <name evidence="1" type="ORF">GCM10012275_08000</name>
</gene>
<dbReference type="AlphaFoldDB" id="A0A8J3C6C2"/>
<dbReference type="RefSeq" id="WP_189053916.1">
    <property type="nucleotide sequence ID" value="NZ_BMMK01000002.1"/>
</dbReference>